<dbReference type="AlphaFoldDB" id="A0AAW1UAR9"/>
<protein>
    <submittedName>
        <fullName evidence="2">Uncharacterized protein</fullName>
    </submittedName>
</protein>
<dbReference type="Proteomes" id="UP001431783">
    <property type="component" value="Unassembled WGS sequence"/>
</dbReference>
<feature type="region of interest" description="Disordered" evidence="1">
    <location>
        <begin position="55"/>
        <end position="86"/>
    </location>
</feature>
<evidence type="ECO:0000256" key="1">
    <source>
        <dbReference type="SAM" id="MobiDB-lite"/>
    </source>
</evidence>
<accession>A0AAW1UAR9</accession>
<reference evidence="2 3" key="1">
    <citation type="submission" date="2023-03" db="EMBL/GenBank/DDBJ databases">
        <title>Genome insight into feeding habits of ladybird beetles.</title>
        <authorList>
            <person name="Li H.-S."/>
            <person name="Huang Y.-H."/>
            <person name="Pang H."/>
        </authorList>
    </citation>
    <scope>NUCLEOTIDE SEQUENCE [LARGE SCALE GENOMIC DNA]</scope>
    <source>
        <strain evidence="2">SYSU_2023b</strain>
        <tissue evidence="2">Whole body</tissue>
    </source>
</reference>
<keyword evidence="3" id="KW-1185">Reference proteome</keyword>
<evidence type="ECO:0000313" key="3">
    <source>
        <dbReference type="Proteomes" id="UP001431783"/>
    </source>
</evidence>
<sequence>MLMTNIILLCNNILDGSIEVTRPSEGTSLDKVHPLYIACTWDYLWSNKKKLPREKRKNCQRNQKTNAMHGQENCKRRKRKAIKEVI</sequence>
<name>A0AAW1UAR9_9CUCU</name>
<organism evidence="2 3">
    <name type="scientific">Henosepilachna vigintioctopunctata</name>
    <dbReference type="NCBI Taxonomy" id="420089"/>
    <lineage>
        <taxon>Eukaryota</taxon>
        <taxon>Metazoa</taxon>
        <taxon>Ecdysozoa</taxon>
        <taxon>Arthropoda</taxon>
        <taxon>Hexapoda</taxon>
        <taxon>Insecta</taxon>
        <taxon>Pterygota</taxon>
        <taxon>Neoptera</taxon>
        <taxon>Endopterygota</taxon>
        <taxon>Coleoptera</taxon>
        <taxon>Polyphaga</taxon>
        <taxon>Cucujiformia</taxon>
        <taxon>Coccinelloidea</taxon>
        <taxon>Coccinellidae</taxon>
        <taxon>Epilachninae</taxon>
        <taxon>Epilachnini</taxon>
        <taxon>Henosepilachna</taxon>
    </lineage>
</organism>
<proteinExistence type="predicted"/>
<comment type="caution">
    <text evidence="2">The sequence shown here is derived from an EMBL/GenBank/DDBJ whole genome shotgun (WGS) entry which is preliminary data.</text>
</comment>
<dbReference type="EMBL" id="JARQZJ010000066">
    <property type="protein sequence ID" value="KAK9880812.1"/>
    <property type="molecule type" value="Genomic_DNA"/>
</dbReference>
<gene>
    <name evidence="2" type="ORF">WA026_013140</name>
</gene>
<evidence type="ECO:0000313" key="2">
    <source>
        <dbReference type="EMBL" id="KAK9880812.1"/>
    </source>
</evidence>
<feature type="compositionally biased region" description="Basic residues" evidence="1">
    <location>
        <begin position="75"/>
        <end position="86"/>
    </location>
</feature>